<evidence type="ECO:0000313" key="3">
    <source>
        <dbReference type="Proteomes" id="UP000824025"/>
    </source>
</evidence>
<comment type="caution">
    <text evidence="2">The sequence shown here is derived from an EMBL/GenBank/DDBJ whole genome shotgun (WGS) entry which is preliminary data.</text>
</comment>
<keyword evidence="1" id="KW-0472">Membrane</keyword>
<protein>
    <submittedName>
        <fullName evidence="2">Uncharacterized protein</fullName>
    </submittedName>
</protein>
<feature type="transmembrane region" description="Helical" evidence="1">
    <location>
        <begin position="41"/>
        <end position="65"/>
    </location>
</feature>
<keyword evidence="1" id="KW-1133">Transmembrane helix</keyword>
<proteinExistence type="predicted"/>
<feature type="transmembrane region" description="Helical" evidence="1">
    <location>
        <begin position="12"/>
        <end position="35"/>
    </location>
</feature>
<accession>A0A9D2D6B5</accession>
<evidence type="ECO:0000256" key="1">
    <source>
        <dbReference type="SAM" id="Phobius"/>
    </source>
</evidence>
<sequence>MAKSKKGDYFGLSYLVSVILAIIPVTAWFCGFVTRFSEGKIVAGLVRLIFGFNIVWILDLILMIVSKHILRILPI</sequence>
<reference evidence="2" key="2">
    <citation type="submission" date="2021-04" db="EMBL/GenBank/DDBJ databases">
        <authorList>
            <person name="Gilroy R."/>
        </authorList>
    </citation>
    <scope>NUCLEOTIDE SEQUENCE</scope>
    <source>
        <strain evidence="2">CHK192-19661</strain>
    </source>
</reference>
<dbReference type="EMBL" id="DXCF01000013">
    <property type="protein sequence ID" value="HIZ09314.1"/>
    <property type="molecule type" value="Genomic_DNA"/>
</dbReference>
<keyword evidence="1" id="KW-0812">Transmembrane</keyword>
<reference evidence="2" key="1">
    <citation type="journal article" date="2021" name="PeerJ">
        <title>Extensive microbial diversity within the chicken gut microbiome revealed by metagenomics and culture.</title>
        <authorList>
            <person name="Gilroy R."/>
            <person name="Ravi A."/>
            <person name="Getino M."/>
            <person name="Pursley I."/>
            <person name="Horton D.L."/>
            <person name="Alikhan N.F."/>
            <person name="Baker D."/>
            <person name="Gharbi K."/>
            <person name="Hall N."/>
            <person name="Watson M."/>
            <person name="Adriaenssens E.M."/>
            <person name="Foster-Nyarko E."/>
            <person name="Jarju S."/>
            <person name="Secka A."/>
            <person name="Antonio M."/>
            <person name="Oren A."/>
            <person name="Chaudhuri R.R."/>
            <person name="La Ragione R."/>
            <person name="Hildebrand F."/>
            <person name="Pallen M.J."/>
        </authorList>
    </citation>
    <scope>NUCLEOTIDE SEQUENCE</scope>
    <source>
        <strain evidence="2">CHK192-19661</strain>
    </source>
</reference>
<gene>
    <name evidence="2" type="ORF">H9726_02380</name>
</gene>
<dbReference type="Proteomes" id="UP000824025">
    <property type="component" value="Unassembled WGS sequence"/>
</dbReference>
<name>A0A9D2D6B5_9FIRM</name>
<evidence type="ECO:0000313" key="2">
    <source>
        <dbReference type="EMBL" id="HIZ09314.1"/>
    </source>
</evidence>
<dbReference type="AlphaFoldDB" id="A0A9D2D6B5"/>
<organism evidence="2 3">
    <name type="scientific">Candidatus Borkfalkia avicola</name>
    <dbReference type="NCBI Taxonomy" id="2838503"/>
    <lineage>
        <taxon>Bacteria</taxon>
        <taxon>Bacillati</taxon>
        <taxon>Bacillota</taxon>
        <taxon>Clostridia</taxon>
        <taxon>Christensenellales</taxon>
        <taxon>Christensenellaceae</taxon>
        <taxon>Candidatus Borkfalkia</taxon>
    </lineage>
</organism>